<dbReference type="AlphaFoldDB" id="A0A9P6F862"/>
<organism evidence="1 2">
    <name type="scientific">Mortierella hygrophila</name>
    <dbReference type="NCBI Taxonomy" id="979708"/>
    <lineage>
        <taxon>Eukaryota</taxon>
        <taxon>Fungi</taxon>
        <taxon>Fungi incertae sedis</taxon>
        <taxon>Mucoromycota</taxon>
        <taxon>Mortierellomycotina</taxon>
        <taxon>Mortierellomycetes</taxon>
        <taxon>Mortierellales</taxon>
        <taxon>Mortierellaceae</taxon>
        <taxon>Mortierella</taxon>
    </lineage>
</organism>
<dbReference type="EMBL" id="JAAAXW010000089">
    <property type="protein sequence ID" value="KAF9544522.1"/>
    <property type="molecule type" value="Genomic_DNA"/>
</dbReference>
<evidence type="ECO:0000313" key="2">
    <source>
        <dbReference type="Proteomes" id="UP000723463"/>
    </source>
</evidence>
<name>A0A9P6F862_9FUNG</name>
<protein>
    <submittedName>
        <fullName evidence="1">Uncharacterized protein</fullName>
    </submittedName>
</protein>
<sequence>MSARNFRTVSNFIPIHAGGGDGNGFMSPTIYYIENPLSDDIQKTEGAANLNMDDAIGPQHGPVSVLGAEDAVHDAANGGADAAVDTVGDAAVDVGLSSSSSLLSISLTVDHAGTTENNADDDGADASAASHHPNITGQVGGENVFSRGDFFSSIPTPNLIPRLQETGCFVLEGQQRTAILPTTNTTAPLPVSVASSMARVSV</sequence>
<reference evidence="1" key="1">
    <citation type="journal article" date="2020" name="Fungal Divers.">
        <title>Resolving the Mortierellaceae phylogeny through synthesis of multi-gene phylogenetics and phylogenomics.</title>
        <authorList>
            <person name="Vandepol N."/>
            <person name="Liber J."/>
            <person name="Desiro A."/>
            <person name="Na H."/>
            <person name="Kennedy M."/>
            <person name="Barry K."/>
            <person name="Grigoriev I.V."/>
            <person name="Miller A.N."/>
            <person name="O'Donnell K."/>
            <person name="Stajich J.E."/>
            <person name="Bonito G."/>
        </authorList>
    </citation>
    <scope>NUCLEOTIDE SEQUENCE</scope>
    <source>
        <strain evidence="1">NRRL 2591</strain>
    </source>
</reference>
<proteinExistence type="predicted"/>
<accession>A0A9P6F862</accession>
<evidence type="ECO:0000313" key="1">
    <source>
        <dbReference type="EMBL" id="KAF9544522.1"/>
    </source>
</evidence>
<comment type="caution">
    <text evidence="1">The sequence shown here is derived from an EMBL/GenBank/DDBJ whole genome shotgun (WGS) entry which is preliminary data.</text>
</comment>
<gene>
    <name evidence="1" type="ORF">EC957_011918</name>
</gene>
<keyword evidence="2" id="KW-1185">Reference proteome</keyword>
<dbReference type="Proteomes" id="UP000723463">
    <property type="component" value="Unassembled WGS sequence"/>
</dbReference>